<evidence type="ECO:0000313" key="1">
    <source>
        <dbReference type="EMBL" id="SDT04520.1"/>
    </source>
</evidence>
<dbReference type="Proteomes" id="UP000198688">
    <property type="component" value="Chromosome I"/>
</dbReference>
<accession>A0A1H1X605</accession>
<evidence type="ECO:0000313" key="2">
    <source>
        <dbReference type="Proteomes" id="UP000198688"/>
    </source>
</evidence>
<dbReference type="AlphaFoldDB" id="A0A1H1X605"/>
<sequence>MASADPECEGIIVNSTTRQISVVISKTSAQSAVD</sequence>
<organism evidence="1 2">
    <name type="scientific">Actinoplanes derwentensis</name>
    <dbReference type="NCBI Taxonomy" id="113562"/>
    <lineage>
        <taxon>Bacteria</taxon>
        <taxon>Bacillati</taxon>
        <taxon>Actinomycetota</taxon>
        <taxon>Actinomycetes</taxon>
        <taxon>Micromonosporales</taxon>
        <taxon>Micromonosporaceae</taxon>
        <taxon>Actinoplanes</taxon>
    </lineage>
</organism>
<protein>
    <submittedName>
        <fullName evidence="1">Uncharacterized protein</fullName>
    </submittedName>
</protein>
<proteinExistence type="predicted"/>
<keyword evidence="2" id="KW-1185">Reference proteome</keyword>
<dbReference type="EMBL" id="LT629758">
    <property type="protein sequence ID" value="SDT04520.1"/>
    <property type="molecule type" value="Genomic_DNA"/>
</dbReference>
<gene>
    <name evidence="1" type="ORF">SAMN04489716_2347</name>
</gene>
<name>A0A1H1X605_9ACTN</name>
<reference evidence="1 2" key="1">
    <citation type="submission" date="2016-10" db="EMBL/GenBank/DDBJ databases">
        <authorList>
            <person name="de Groot N.N."/>
        </authorList>
    </citation>
    <scope>NUCLEOTIDE SEQUENCE [LARGE SCALE GENOMIC DNA]</scope>
    <source>
        <strain evidence="1 2">DSM 43941</strain>
    </source>
</reference>